<dbReference type="GeneID" id="63719960"/>
<dbReference type="AlphaFoldDB" id="A0A151GE36"/>
<dbReference type="EMBL" id="LAYC01000003">
    <property type="protein sequence ID" value="KYK55354.1"/>
    <property type="molecule type" value="Genomic_DNA"/>
</dbReference>
<comment type="caution">
    <text evidence="2">The sequence shown here is derived from an EMBL/GenBank/DDBJ whole genome shotgun (WGS) entry which is preliminary data.</text>
</comment>
<organism evidence="2 3">
    <name type="scientific">Drechmeria coniospora</name>
    <name type="common">Nematophagous fungus</name>
    <name type="synonym">Meria coniospora</name>
    <dbReference type="NCBI Taxonomy" id="98403"/>
    <lineage>
        <taxon>Eukaryota</taxon>
        <taxon>Fungi</taxon>
        <taxon>Dikarya</taxon>
        <taxon>Ascomycota</taxon>
        <taxon>Pezizomycotina</taxon>
        <taxon>Sordariomycetes</taxon>
        <taxon>Hypocreomycetidae</taxon>
        <taxon>Hypocreales</taxon>
        <taxon>Ophiocordycipitaceae</taxon>
        <taxon>Drechmeria</taxon>
    </lineage>
</organism>
<feature type="compositionally biased region" description="Polar residues" evidence="1">
    <location>
        <begin position="336"/>
        <end position="350"/>
    </location>
</feature>
<feature type="region of interest" description="Disordered" evidence="1">
    <location>
        <begin position="239"/>
        <end position="266"/>
    </location>
</feature>
<reference evidence="2 3" key="1">
    <citation type="journal article" date="2016" name="Sci. Rep.">
        <title>Insights into Adaptations to a Near-Obligate Nematode Endoparasitic Lifestyle from the Finished Genome of Drechmeria coniospora.</title>
        <authorList>
            <person name="Zhang L."/>
            <person name="Zhou Z."/>
            <person name="Guo Q."/>
            <person name="Fokkens L."/>
            <person name="Miskei M."/>
            <person name="Pocsi I."/>
            <person name="Zhang W."/>
            <person name="Chen M."/>
            <person name="Wang L."/>
            <person name="Sun Y."/>
            <person name="Donzelli B.G."/>
            <person name="Gibson D.M."/>
            <person name="Nelson D.R."/>
            <person name="Luo J.G."/>
            <person name="Rep M."/>
            <person name="Liu H."/>
            <person name="Yang S."/>
            <person name="Wang J."/>
            <person name="Krasnoff S.B."/>
            <person name="Xu Y."/>
            <person name="Molnar I."/>
            <person name="Lin M."/>
        </authorList>
    </citation>
    <scope>NUCLEOTIDE SEQUENCE [LARGE SCALE GENOMIC DNA]</scope>
    <source>
        <strain evidence="2 3">ARSEF 6962</strain>
    </source>
</reference>
<sequence length="501" mass="52560">MTVPSAAVVDAPPLLGPDHRHGKPWPLGSVVPRLCSSSPPPPRPKAPLAQASPGVRTDAGALTTGRTVCALGRRRRTDRRSGGRRVSFASADALASPACIQPLPVCAVPWSSSMSPAAPRLAGTWHSVASTKESERVYGAHTQSTHMSKWHPVLPAVFKCSAVCMDGYTCCAGHQVRAAHAGQGSLAIRTPARSLDGGLPVLISCRYGGVHWHLTVPLASSPHVAHAALARLRLPFASGQDPAEERGTEKLDRPRLPAAGHASAPASSGLCTARLVWPLHRTPRLASAPHASSGLCTARLVWPLHRTPRLARTARLVSSSSPAPRPRPCLSHDGTRSSNAPSRPCTSSLALRSHRPTRPPRTLDAIDTHVPSTGSLATRRRRPSADGSSCDHSSPRPPSRYAGSAPLPATLPRLACSPGGAVKLHRLSEKTSPPALPAGPPRLLSVAEWPPASPTVEPSIDCRRPFPTVPSAGAKFHARHGTGDANFAPCPLPWAAAATAW</sequence>
<feature type="region of interest" description="Disordered" evidence="1">
    <location>
        <begin position="1"/>
        <end position="59"/>
    </location>
</feature>
<evidence type="ECO:0000313" key="2">
    <source>
        <dbReference type="EMBL" id="KYK55354.1"/>
    </source>
</evidence>
<proteinExistence type="predicted"/>
<keyword evidence="3" id="KW-1185">Reference proteome</keyword>
<feature type="compositionally biased region" description="Basic and acidic residues" evidence="1">
    <location>
        <begin position="243"/>
        <end position="255"/>
    </location>
</feature>
<dbReference type="RefSeq" id="XP_040654706.1">
    <property type="nucleotide sequence ID" value="XM_040804602.1"/>
</dbReference>
<dbReference type="InParanoid" id="A0A151GE36"/>
<name>A0A151GE36_DRECN</name>
<feature type="compositionally biased region" description="Low complexity" evidence="1">
    <location>
        <begin position="257"/>
        <end position="266"/>
    </location>
</feature>
<evidence type="ECO:0000313" key="3">
    <source>
        <dbReference type="Proteomes" id="UP000076580"/>
    </source>
</evidence>
<gene>
    <name evidence="2" type="ORF">DCS_07317</name>
</gene>
<evidence type="ECO:0000256" key="1">
    <source>
        <dbReference type="SAM" id="MobiDB-lite"/>
    </source>
</evidence>
<feature type="region of interest" description="Disordered" evidence="1">
    <location>
        <begin position="313"/>
        <end position="408"/>
    </location>
</feature>
<accession>A0A151GE36</accession>
<protein>
    <submittedName>
        <fullName evidence="2">Uncharacterized protein</fullName>
    </submittedName>
</protein>
<dbReference type="Proteomes" id="UP000076580">
    <property type="component" value="Chromosome 03"/>
</dbReference>